<keyword evidence="3 5" id="KW-1133">Transmembrane helix</keyword>
<sequence>MAERRLMALPGLLGHGRQRGLLAVSALTLAQGVGAGAAAFATRGLFEALHGPAVLPVTLLVTLAASGVVIAMARVAARVTGERLGQSYARDIRLALFEHAAGMSASDVAARRNGYMSLRFVGDMTAFRNWVGLGLPRLVAGIILIPMALAVLWLLAPIFALATLPLVIVTLGTIGFGGFHLRPLHRRLRARRARIAVDMAERMPMAPELDHLGRRGIETDRLDRKIDRMVQAAIARIRMAEALKAIPDILAGLAAMVIILSGFRSGATPGEIAGGLAAFGLMISPLRDLATVWNLYSAWRSAAIKADAALSRRQRGSYVKTRALPKGPIAIAISSLEMPSGSRFELDLDAGGNALLDLNEHDTAYLFDALRGLEKIPEGRIGFSGLCLGQVSRGSLRRGIVAISPEPLILRGSLRRALTLGISRRKDDAHIETLAKEAGLADALSRLGGLDGKLSEGGRNLSFSERMLVSLVRAMQLRPGLILMDSRIGSLENAARQKIADWISRSGATLLLQRGTFDNLP</sequence>
<evidence type="ECO:0000313" key="10">
    <source>
        <dbReference type="Proteomes" id="UP001215549"/>
    </source>
</evidence>
<reference evidence="7 9" key="1">
    <citation type="submission" date="2017-01" db="EMBL/GenBank/DDBJ databases">
        <authorList>
            <person name="Varghese N."/>
            <person name="Submissions S."/>
        </authorList>
    </citation>
    <scope>NUCLEOTIDE SEQUENCE [LARGE SCALE GENOMIC DNA]</scope>
    <source>
        <strain evidence="7 9">DSM 18447</strain>
    </source>
</reference>
<dbReference type="SUPFAM" id="SSF90123">
    <property type="entry name" value="ABC transporter transmembrane region"/>
    <property type="match status" value="1"/>
</dbReference>
<accession>A0AA45W199</accession>
<dbReference type="GO" id="GO:0140359">
    <property type="term" value="F:ABC-type transporter activity"/>
    <property type="evidence" value="ECO:0007669"/>
    <property type="project" value="InterPro"/>
</dbReference>
<dbReference type="PANTHER" id="PTHR24221">
    <property type="entry name" value="ATP-BINDING CASSETTE SUB-FAMILY B"/>
    <property type="match status" value="1"/>
</dbReference>
<evidence type="ECO:0000259" key="6">
    <source>
        <dbReference type="PROSITE" id="PS50929"/>
    </source>
</evidence>
<reference evidence="8 10" key="2">
    <citation type="submission" date="2021-01" db="EMBL/GenBank/DDBJ databases">
        <title>Biogeographic distribution of Paracoccus.</title>
        <authorList>
            <person name="Hollensteiner J."/>
            <person name="Leineberger J."/>
            <person name="Brinkhoff T."/>
            <person name="Daniel R."/>
        </authorList>
    </citation>
    <scope>NUCLEOTIDE SEQUENCE [LARGE SCALE GENOMIC DNA]</scope>
    <source>
        <strain evidence="8 10">DSM 18447</strain>
    </source>
</reference>
<gene>
    <name evidence="8" type="ORF">JHX88_01815</name>
    <name evidence="7" type="ORF">SAMN05421772_101438</name>
</gene>
<evidence type="ECO:0000313" key="7">
    <source>
        <dbReference type="EMBL" id="SIS55389.1"/>
    </source>
</evidence>
<feature type="transmembrane region" description="Helical" evidence="5">
    <location>
        <begin position="21"/>
        <end position="41"/>
    </location>
</feature>
<evidence type="ECO:0000256" key="5">
    <source>
        <dbReference type="SAM" id="Phobius"/>
    </source>
</evidence>
<dbReference type="EMBL" id="FTOU01000001">
    <property type="protein sequence ID" value="SIS55389.1"/>
    <property type="molecule type" value="Genomic_DNA"/>
</dbReference>
<evidence type="ECO:0000313" key="9">
    <source>
        <dbReference type="Proteomes" id="UP000186216"/>
    </source>
</evidence>
<dbReference type="PANTHER" id="PTHR24221:SF654">
    <property type="entry name" value="ATP-BINDING CASSETTE SUB-FAMILY B MEMBER 6"/>
    <property type="match status" value="1"/>
</dbReference>
<feature type="transmembrane region" description="Helical" evidence="5">
    <location>
        <begin position="138"/>
        <end position="156"/>
    </location>
</feature>
<dbReference type="InterPro" id="IPR039421">
    <property type="entry name" value="Type_1_exporter"/>
</dbReference>
<evidence type="ECO:0000313" key="8">
    <source>
        <dbReference type="EMBL" id="WCR03539.1"/>
    </source>
</evidence>
<dbReference type="InterPro" id="IPR027417">
    <property type="entry name" value="P-loop_NTPase"/>
</dbReference>
<dbReference type="GO" id="GO:0005524">
    <property type="term" value="F:ATP binding"/>
    <property type="evidence" value="ECO:0007669"/>
    <property type="project" value="UniProtKB-KW"/>
</dbReference>
<evidence type="ECO:0000256" key="2">
    <source>
        <dbReference type="ARBA" id="ARBA00022692"/>
    </source>
</evidence>
<dbReference type="AlphaFoldDB" id="A0AA45W199"/>
<dbReference type="GO" id="GO:0005886">
    <property type="term" value="C:plasma membrane"/>
    <property type="evidence" value="ECO:0007669"/>
    <property type="project" value="UniProtKB-SubCell"/>
</dbReference>
<dbReference type="RefSeq" id="WP_076522530.1">
    <property type="nucleotide sequence ID" value="NZ_CP067140.1"/>
</dbReference>
<comment type="subcellular location">
    <subcellularLocation>
        <location evidence="1">Cell membrane</location>
        <topology evidence="1">Multi-pass membrane protein</topology>
    </subcellularLocation>
</comment>
<keyword evidence="2 5" id="KW-0812">Transmembrane</keyword>
<keyword evidence="7" id="KW-0067">ATP-binding</keyword>
<dbReference type="InterPro" id="IPR011527">
    <property type="entry name" value="ABC1_TM_dom"/>
</dbReference>
<dbReference type="InterPro" id="IPR036640">
    <property type="entry name" value="ABC1_TM_sf"/>
</dbReference>
<dbReference type="Pfam" id="PF00664">
    <property type="entry name" value="ABC_membrane"/>
    <property type="match status" value="1"/>
</dbReference>
<keyword evidence="10" id="KW-1185">Reference proteome</keyword>
<dbReference type="SUPFAM" id="SSF52540">
    <property type="entry name" value="P-loop containing nucleoside triphosphate hydrolases"/>
    <property type="match status" value="1"/>
</dbReference>
<evidence type="ECO:0000256" key="4">
    <source>
        <dbReference type="ARBA" id="ARBA00023136"/>
    </source>
</evidence>
<dbReference type="Gene3D" id="1.20.1560.10">
    <property type="entry name" value="ABC transporter type 1, transmembrane domain"/>
    <property type="match status" value="1"/>
</dbReference>
<protein>
    <submittedName>
        <fullName evidence="8">ABC transporter ATP-binding protein</fullName>
    </submittedName>
    <submittedName>
        <fullName evidence="7">ATP-binding cassette, subfamily B/ATP-binding cassette, subfamily C, CydC</fullName>
    </submittedName>
</protein>
<feature type="domain" description="ABC transmembrane type-1" evidence="6">
    <location>
        <begin position="20"/>
        <end position="298"/>
    </location>
</feature>
<keyword evidence="7" id="KW-0547">Nucleotide-binding</keyword>
<evidence type="ECO:0000256" key="1">
    <source>
        <dbReference type="ARBA" id="ARBA00004651"/>
    </source>
</evidence>
<name>A0AA45W199_9RHOB</name>
<keyword evidence="4 5" id="KW-0472">Membrane</keyword>
<dbReference type="Proteomes" id="UP000186216">
    <property type="component" value="Unassembled WGS sequence"/>
</dbReference>
<dbReference type="PROSITE" id="PS50929">
    <property type="entry name" value="ABC_TM1F"/>
    <property type="match status" value="1"/>
</dbReference>
<dbReference type="EMBL" id="CP067140">
    <property type="protein sequence ID" value="WCR03539.1"/>
    <property type="molecule type" value="Genomic_DNA"/>
</dbReference>
<dbReference type="Gene3D" id="3.40.50.300">
    <property type="entry name" value="P-loop containing nucleotide triphosphate hydrolases"/>
    <property type="match status" value="1"/>
</dbReference>
<organism evidence="7 9">
    <name type="scientific">Paracoccus saliphilus</name>
    <dbReference type="NCBI Taxonomy" id="405559"/>
    <lineage>
        <taxon>Bacteria</taxon>
        <taxon>Pseudomonadati</taxon>
        <taxon>Pseudomonadota</taxon>
        <taxon>Alphaproteobacteria</taxon>
        <taxon>Rhodobacterales</taxon>
        <taxon>Paracoccaceae</taxon>
        <taxon>Paracoccus</taxon>
    </lineage>
</organism>
<feature type="transmembrane region" description="Helical" evidence="5">
    <location>
        <begin position="245"/>
        <end position="263"/>
    </location>
</feature>
<dbReference type="Proteomes" id="UP001215549">
    <property type="component" value="Chromosome"/>
</dbReference>
<evidence type="ECO:0000256" key="3">
    <source>
        <dbReference type="ARBA" id="ARBA00022989"/>
    </source>
</evidence>
<dbReference type="GO" id="GO:0034040">
    <property type="term" value="F:ATPase-coupled lipid transmembrane transporter activity"/>
    <property type="evidence" value="ECO:0007669"/>
    <property type="project" value="TreeGrafter"/>
</dbReference>
<feature type="transmembrane region" description="Helical" evidence="5">
    <location>
        <begin position="53"/>
        <end position="77"/>
    </location>
</feature>
<proteinExistence type="predicted"/>
<feature type="transmembrane region" description="Helical" evidence="5">
    <location>
        <begin position="162"/>
        <end position="181"/>
    </location>
</feature>